<reference evidence="5 6" key="1">
    <citation type="submission" date="2008-04" db="EMBL/GenBank/DDBJ databases">
        <title>Draft genome sequence of Bacteroides coprocola (DSM 17136).</title>
        <authorList>
            <person name="Sudarsanam P."/>
            <person name="Ley R."/>
            <person name="Guruge J."/>
            <person name="Turnbaugh P.J."/>
            <person name="Mahowald M."/>
            <person name="Liep D."/>
            <person name="Gordon J."/>
        </authorList>
    </citation>
    <scope>NUCLEOTIDE SEQUENCE [LARGE SCALE GENOMIC DNA]</scope>
    <source>
        <strain evidence="5 6">DSM 17136</strain>
    </source>
</reference>
<proteinExistence type="predicted"/>
<dbReference type="SMART" id="SM00342">
    <property type="entry name" value="HTH_ARAC"/>
    <property type="match status" value="1"/>
</dbReference>
<dbReference type="EMBL" id="ABIY02000016">
    <property type="protein sequence ID" value="EDV02790.1"/>
    <property type="molecule type" value="Genomic_DNA"/>
</dbReference>
<protein>
    <recommendedName>
        <fullName evidence="4">HTH araC/xylS-type domain-containing protein</fullName>
    </recommendedName>
</protein>
<evidence type="ECO:0000313" key="5">
    <source>
        <dbReference type="EMBL" id="EDV02790.1"/>
    </source>
</evidence>
<keyword evidence="2" id="KW-0238">DNA-binding</keyword>
<dbReference type="GO" id="GO:0003700">
    <property type="term" value="F:DNA-binding transcription factor activity"/>
    <property type="evidence" value="ECO:0007669"/>
    <property type="project" value="InterPro"/>
</dbReference>
<dbReference type="SUPFAM" id="SSF46689">
    <property type="entry name" value="Homeodomain-like"/>
    <property type="match status" value="1"/>
</dbReference>
<dbReference type="InterPro" id="IPR009057">
    <property type="entry name" value="Homeodomain-like_sf"/>
</dbReference>
<dbReference type="AlphaFoldDB" id="B3JE88"/>
<accession>B3JE88</accession>
<dbReference type="eggNOG" id="COG2207">
    <property type="taxonomic scope" value="Bacteria"/>
</dbReference>
<organism evidence="5 6">
    <name type="scientific">Phocaeicola coprocola DSM 17136</name>
    <dbReference type="NCBI Taxonomy" id="470145"/>
    <lineage>
        <taxon>Bacteria</taxon>
        <taxon>Pseudomonadati</taxon>
        <taxon>Bacteroidota</taxon>
        <taxon>Bacteroidia</taxon>
        <taxon>Bacteroidales</taxon>
        <taxon>Bacteroidaceae</taxon>
        <taxon>Phocaeicola</taxon>
    </lineage>
</organism>
<dbReference type="PANTHER" id="PTHR43280:SF2">
    <property type="entry name" value="HTH-TYPE TRANSCRIPTIONAL REGULATOR EXSA"/>
    <property type="match status" value="1"/>
</dbReference>
<dbReference type="Pfam" id="PF12833">
    <property type="entry name" value="HTH_18"/>
    <property type="match status" value="1"/>
</dbReference>
<evidence type="ECO:0000313" key="6">
    <source>
        <dbReference type="Proteomes" id="UP000003146"/>
    </source>
</evidence>
<evidence type="ECO:0000256" key="2">
    <source>
        <dbReference type="ARBA" id="ARBA00023125"/>
    </source>
</evidence>
<dbReference type="InterPro" id="IPR018060">
    <property type="entry name" value="HTH_AraC"/>
</dbReference>
<keyword evidence="3" id="KW-0804">Transcription</keyword>
<reference evidence="5 6" key="2">
    <citation type="submission" date="2008-04" db="EMBL/GenBank/DDBJ databases">
        <authorList>
            <person name="Fulton L."/>
            <person name="Clifton S."/>
            <person name="Fulton B."/>
            <person name="Xu J."/>
            <person name="Minx P."/>
            <person name="Pepin K.H."/>
            <person name="Johnson M."/>
            <person name="Thiruvilangam P."/>
            <person name="Bhonagiri V."/>
            <person name="Nash W.E."/>
            <person name="Mardis E.R."/>
            <person name="Wilson R.K."/>
        </authorList>
    </citation>
    <scope>NUCLEOTIDE SEQUENCE [LARGE SCALE GENOMIC DNA]</scope>
    <source>
        <strain evidence="5 6">DSM 17136</strain>
    </source>
</reference>
<keyword evidence="1" id="KW-0805">Transcription regulation</keyword>
<dbReference type="PANTHER" id="PTHR43280">
    <property type="entry name" value="ARAC-FAMILY TRANSCRIPTIONAL REGULATOR"/>
    <property type="match status" value="1"/>
</dbReference>
<feature type="domain" description="HTH araC/xylS-type" evidence="4">
    <location>
        <begin position="179"/>
        <end position="277"/>
    </location>
</feature>
<evidence type="ECO:0000256" key="3">
    <source>
        <dbReference type="ARBA" id="ARBA00023163"/>
    </source>
</evidence>
<dbReference type="Proteomes" id="UP000003146">
    <property type="component" value="Unassembled WGS sequence"/>
</dbReference>
<comment type="caution">
    <text evidence="5">The sequence shown here is derived from an EMBL/GenBank/DDBJ whole genome shotgun (WGS) entry which is preliminary data.</text>
</comment>
<dbReference type="GO" id="GO:0043565">
    <property type="term" value="F:sequence-specific DNA binding"/>
    <property type="evidence" value="ECO:0007669"/>
    <property type="project" value="InterPro"/>
</dbReference>
<name>B3JE88_9BACT</name>
<dbReference type="STRING" id="470145.BACCOP_00177"/>
<dbReference type="HOGENOM" id="CLU_985736_0_0_10"/>
<sequence length="289" mass="33606">MSFIYKTSDMEQRITSLLLPAPEAELEASCKELDEKVTWLLHNSRKMDNYLELEPFSKDGRLCAHVCDTLKSLPETPTLAAYKDYKAIIILLGMSTTHYAILDELAEQHRKRDEIPELTAYCDALHWMRPGRQYLCNVYNTVCHAFHLLRRNPVRGNRLLVTEKELRHAERMLPELGRQTFTEMVRLKGYMVYDAEKLADKCGMEYGSFRRKVKKMTGYTAKEWVIKERVKDVEHYLLNTNLTLTEVAFTTGFASTSNLNDFCKAYLLDTPGEIRRKAQETRKCTVTRT</sequence>
<gene>
    <name evidence="5" type="ORF">BACCOP_00177</name>
</gene>
<dbReference type="Gene3D" id="1.10.10.60">
    <property type="entry name" value="Homeodomain-like"/>
    <property type="match status" value="1"/>
</dbReference>
<dbReference type="PROSITE" id="PS01124">
    <property type="entry name" value="HTH_ARAC_FAMILY_2"/>
    <property type="match status" value="1"/>
</dbReference>
<evidence type="ECO:0000259" key="4">
    <source>
        <dbReference type="PROSITE" id="PS01124"/>
    </source>
</evidence>
<evidence type="ECO:0000256" key="1">
    <source>
        <dbReference type="ARBA" id="ARBA00023015"/>
    </source>
</evidence>